<dbReference type="KEGG" id="sid:M164_0502"/>
<evidence type="ECO:0000313" key="2">
    <source>
        <dbReference type="Proteomes" id="UP000001479"/>
    </source>
</evidence>
<gene>
    <name evidence="1" type="ordered locus">M164_0502</name>
</gene>
<evidence type="ECO:0000313" key="1">
    <source>
        <dbReference type="EMBL" id="ACR41133.1"/>
    </source>
</evidence>
<dbReference type="Proteomes" id="UP000001479">
    <property type="component" value="Chromosome"/>
</dbReference>
<organism evidence="1 2">
    <name type="scientific">Saccharolobus islandicus (strain M.16.4 / Kamchatka #3)</name>
    <name type="common">Sulfolobus islandicus</name>
    <dbReference type="NCBI Taxonomy" id="426118"/>
    <lineage>
        <taxon>Archaea</taxon>
        <taxon>Thermoproteota</taxon>
        <taxon>Thermoprotei</taxon>
        <taxon>Sulfolobales</taxon>
        <taxon>Sulfolobaceae</taxon>
        <taxon>Saccharolobus</taxon>
    </lineage>
</organism>
<accession>C4KE10</accession>
<dbReference type="EMBL" id="CP001402">
    <property type="protein sequence ID" value="ACR41133.1"/>
    <property type="molecule type" value="Genomic_DNA"/>
</dbReference>
<protein>
    <submittedName>
        <fullName evidence="1">Uncharacterized protein</fullName>
    </submittedName>
</protein>
<dbReference type="AlphaFoldDB" id="C4KE10"/>
<sequence>MLSTLKNKGAKIITSIIPQDDYNRITEKGAFSNKPFGQTSSIVLANIATWVLSTHVAIRGRDSPI</sequence>
<dbReference type="HOGENOM" id="CLU_2839531_0_0_2"/>
<reference evidence="1 2" key="1">
    <citation type="journal article" date="2009" name="Proc. Natl. Acad. Sci. U.S.A.">
        <title>Biogeography of the Sulfolobus islandicus pan-genome.</title>
        <authorList>
            <person name="Reno M.L."/>
            <person name="Held N.L."/>
            <person name="Fields C.J."/>
            <person name="Burke P.V."/>
            <person name="Whitaker R.J."/>
        </authorList>
    </citation>
    <scope>NUCLEOTIDE SEQUENCE [LARGE SCALE GENOMIC DNA]</scope>
    <source>
        <strain evidence="2">M.16.4 / Kamchatka #3</strain>
    </source>
</reference>
<name>C4KE10_SACI6</name>
<proteinExistence type="predicted"/>